<organism evidence="11 12">
    <name type="scientific">Winogradskyella jejuensis</name>
    <dbReference type="NCBI Taxonomy" id="1089305"/>
    <lineage>
        <taxon>Bacteria</taxon>
        <taxon>Pseudomonadati</taxon>
        <taxon>Bacteroidota</taxon>
        <taxon>Flavobacteriia</taxon>
        <taxon>Flavobacteriales</taxon>
        <taxon>Flavobacteriaceae</taxon>
        <taxon>Winogradskyella</taxon>
    </lineage>
</organism>
<proteinExistence type="predicted"/>
<dbReference type="GO" id="GO:0019344">
    <property type="term" value="P:cysteine biosynthetic process"/>
    <property type="evidence" value="ECO:0007669"/>
    <property type="project" value="TreeGrafter"/>
</dbReference>
<dbReference type="InterPro" id="IPR059112">
    <property type="entry name" value="CysZ/EI24"/>
</dbReference>
<feature type="transmembrane region" description="Helical" evidence="10">
    <location>
        <begin position="69"/>
        <end position="90"/>
    </location>
</feature>
<dbReference type="EMBL" id="FQWS01000001">
    <property type="protein sequence ID" value="SHG77351.1"/>
    <property type="molecule type" value="Genomic_DNA"/>
</dbReference>
<evidence type="ECO:0000256" key="5">
    <source>
        <dbReference type="ARBA" id="ARBA00022605"/>
    </source>
</evidence>
<accession>A0A1M5MJD5</accession>
<reference evidence="12" key="1">
    <citation type="submission" date="2016-11" db="EMBL/GenBank/DDBJ databases">
        <authorList>
            <person name="Varghese N."/>
            <person name="Submissions S."/>
        </authorList>
    </citation>
    <scope>NUCLEOTIDE SEQUENCE [LARGE SCALE GENOMIC DNA]</scope>
    <source>
        <strain evidence="12">DSM 25330</strain>
    </source>
</reference>
<keyword evidence="4" id="KW-0997">Cell inner membrane</keyword>
<feature type="transmembrane region" description="Helical" evidence="10">
    <location>
        <begin position="204"/>
        <end position="227"/>
    </location>
</feature>
<evidence type="ECO:0000256" key="6">
    <source>
        <dbReference type="ARBA" id="ARBA00022692"/>
    </source>
</evidence>
<evidence type="ECO:0000256" key="7">
    <source>
        <dbReference type="ARBA" id="ARBA00022989"/>
    </source>
</evidence>
<evidence type="ECO:0000256" key="1">
    <source>
        <dbReference type="ARBA" id="ARBA00004141"/>
    </source>
</evidence>
<evidence type="ECO:0000256" key="8">
    <source>
        <dbReference type="ARBA" id="ARBA00023032"/>
    </source>
</evidence>
<dbReference type="PANTHER" id="PTHR37468:SF1">
    <property type="entry name" value="SULFATE TRANSPORTER CYSZ"/>
    <property type="match status" value="1"/>
</dbReference>
<comment type="subcellular location">
    <subcellularLocation>
        <location evidence="1">Membrane</location>
        <topology evidence="1">Multi-pass membrane protein</topology>
    </subcellularLocation>
</comment>
<evidence type="ECO:0000256" key="2">
    <source>
        <dbReference type="ARBA" id="ARBA00022448"/>
    </source>
</evidence>
<dbReference type="PANTHER" id="PTHR37468">
    <property type="entry name" value="SULFATE TRANSPORTER CYSZ"/>
    <property type="match status" value="1"/>
</dbReference>
<keyword evidence="2" id="KW-0813">Transport</keyword>
<keyword evidence="7 10" id="KW-1133">Transmembrane helix</keyword>
<keyword evidence="12" id="KW-1185">Reference proteome</keyword>
<gene>
    <name evidence="11" type="ORF">SAMN05444148_0913</name>
</gene>
<evidence type="ECO:0000256" key="10">
    <source>
        <dbReference type="SAM" id="Phobius"/>
    </source>
</evidence>
<dbReference type="RefSeq" id="WP_073083638.1">
    <property type="nucleotide sequence ID" value="NZ_FQWS01000001.1"/>
</dbReference>
<dbReference type="GO" id="GO:0009675">
    <property type="term" value="F:high-affinity sulfate:proton symporter activity"/>
    <property type="evidence" value="ECO:0007669"/>
    <property type="project" value="TreeGrafter"/>
</dbReference>
<evidence type="ECO:0000313" key="12">
    <source>
        <dbReference type="Proteomes" id="UP000184522"/>
    </source>
</evidence>
<dbReference type="GO" id="GO:0005886">
    <property type="term" value="C:plasma membrane"/>
    <property type="evidence" value="ECO:0007669"/>
    <property type="project" value="TreeGrafter"/>
</dbReference>
<dbReference type="InterPro" id="IPR050480">
    <property type="entry name" value="CysZ-like"/>
</dbReference>
<keyword evidence="6 10" id="KW-0812">Transmembrane</keyword>
<sequence length="262" mass="29422">MIQDIFRGLQVYSGAYGLISKLKLWKYFVIPMLISFVVFILIFVSAYGLSDNLGEWIAGIWVWETGKATVTFISTLIAGVIIFALGIIMFKHIIMALSSPFMSPVSEKIEEYYTGKPAENKIKSSFAQQLIRGIRLGLRNLAKELLYTIPILLLKFIPVVNIFSTALLFIVQAYYAGFGNMDYTLERHFTYKESVNFIRKNRGLAIGNGIGFLLLLFIPVIGVILVLPLSVTSASVIAVDLLFDDDEGEHIGFEPFEVIENR</sequence>
<protein>
    <submittedName>
        <fullName evidence="11">CysZ protein</fullName>
    </submittedName>
</protein>
<dbReference type="Proteomes" id="UP000184522">
    <property type="component" value="Unassembled WGS sequence"/>
</dbReference>
<dbReference type="Pfam" id="PF07264">
    <property type="entry name" value="EI24"/>
    <property type="match status" value="1"/>
</dbReference>
<keyword evidence="3" id="KW-1003">Cell membrane</keyword>
<keyword evidence="8" id="KW-0764">Sulfate transport</keyword>
<dbReference type="AlphaFoldDB" id="A0A1M5MJD5"/>
<keyword evidence="5" id="KW-0028">Amino-acid biosynthesis</keyword>
<feature type="transmembrane region" description="Helical" evidence="10">
    <location>
        <begin position="145"/>
        <end position="175"/>
    </location>
</feature>
<dbReference type="OrthoDB" id="9787566at2"/>
<evidence type="ECO:0000256" key="3">
    <source>
        <dbReference type="ARBA" id="ARBA00022475"/>
    </source>
</evidence>
<evidence type="ECO:0000256" key="4">
    <source>
        <dbReference type="ARBA" id="ARBA00022519"/>
    </source>
</evidence>
<feature type="transmembrane region" description="Helical" evidence="10">
    <location>
        <begin position="27"/>
        <end position="49"/>
    </location>
</feature>
<keyword evidence="9 10" id="KW-0472">Membrane</keyword>
<evidence type="ECO:0000256" key="9">
    <source>
        <dbReference type="ARBA" id="ARBA00023136"/>
    </source>
</evidence>
<name>A0A1M5MJD5_9FLAO</name>
<dbReference type="GO" id="GO:0000103">
    <property type="term" value="P:sulfate assimilation"/>
    <property type="evidence" value="ECO:0007669"/>
    <property type="project" value="TreeGrafter"/>
</dbReference>
<dbReference type="STRING" id="1089305.SAMN05444148_0913"/>
<evidence type="ECO:0000313" key="11">
    <source>
        <dbReference type="EMBL" id="SHG77351.1"/>
    </source>
</evidence>